<keyword evidence="1" id="KW-0812">Transmembrane</keyword>
<keyword evidence="1" id="KW-1133">Transmembrane helix</keyword>
<feature type="transmembrane region" description="Helical" evidence="1">
    <location>
        <begin position="20"/>
        <end position="43"/>
    </location>
</feature>
<evidence type="ECO:0000313" key="4">
    <source>
        <dbReference type="Proteomes" id="UP000193827"/>
    </source>
</evidence>
<accession>A0A1Y5S407</accession>
<dbReference type="EMBL" id="FWFL01000003">
    <property type="protein sequence ID" value="SLN32159.1"/>
    <property type="molecule type" value="Genomic_DNA"/>
</dbReference>
<organism evidence="3 4">
    <name type="scientific">Roseovarius litorisediminis</name>
    <dbReference type="NCBI Taxonomy" id="1312363"/>
    <lineage>
        <taxon>Bacteria</taxon>
        <taxon>Pseudomonadati</taxon>
        <taxon>Pseudomonadota</taxon>
        <taxon>Alphaproteobacteria</taxon>
        <taxon>Rhodobacterales</taxon>
        <taxon>Roseobacteraceae</taxon>
        <taxon>Roseovarius</taxon>
    </lineage>
</organism>
<evidence type="ECO:0000259" key="2">
    <source>
        <dbReference type="Pfam" id="PF07811"/>
    </source>
</evidence>
<evidence type="ECO:0000313" key="3">
    <source>
        <dbReference type="EMBL" id="SLN32159.1"/>
    </source>
</evidence>
<dbReference type="OrthoDB" id="7907064at2"/>
<dbReference type="RefSeq" id="WP_085891741.1">
    <property type="nucleotide sequence ID" value="NZ_FWFL01000003.1"/>
</dbReference>
<gene>
    <name evidence="3" type="ORF">PEL8287_01509</name>
</gene>
<sequence>MTRFFNKALGRFRKSESGTASVEFVLVFPVFLILMMFSIELGFVTLRHTLLERGLDMAARDIRLSTGSNPDPTHDSIKADICEYASLLVNCENNLRLEMEPADLRAFNPLSSQVKCTDKSEEVNLITEVTPGAQNQLMLLRACLKYDPLFPKSFLGKALQKDAYGQVAIVSLTAFVQEPL</sequence>
<feature type="domain" description="TadE-like" evidence="2">
    <location>
        <begin position="18"/>
        <end position="60"/>
    </location>
</feature>
<name>A0A1Y5S407_9RHOB</name>
<dbReference type="Pfam" id="PF07811">
    <property type="entry name" value="TadE"/>
    <property type="match status" value="1"/>
</dbReference>
<reference evidence="3 4" key="1">
    <citation type="submission" date="2017-03" db="EMBL/GenBank/DDBJ databases">
        <authorList>
            <person name="Afonso C.L."/>
            <person name="Miller P.J."/>
            <person name="Scott M.A."/>
            <person name="Spackman E."/>
            <person name="Goraichik I."/>
            <person name="Dimitrov K.M."/>
            <person name="Suarez D.L."/>
            <person name="Swayne D.E."/>
        </authorList>
    </citation>
    <scope>NUCLEOTIDE SEQUENCE [LARGE SCALE GENOMIC DNA]</scope>
    <source>
        <strain evidence="3 4">CECT 8287</strain>
    </source>
</reference>
<dbReference type="AlphaFoldDB" id="A0A1Y5S407"/>
<dbReference type="InterPro" id="IPR012495">
    <property type="entry name" value="TadE-like_dom"/>
</dbReference>
<keyword evidence="4" id="KW-1185">Reference proteome</keyword>
<protein>
    <submittedName>
        <fullName evidence="3">TadE-like protein</fullName>
    </submittedName>
</protein>
<proteinExistence type="predicted"/>
<keyword evidence="1" id="KW-0472">Membrane</keyword>
<evidence type="ECO:0000256" key="1">
    <source>
        <dbReference type="SAM" id="Phobius"/>
    </source>
</evidence>
<dbReference type="Proteomes" id="UP000193827">
    <property type="component" value="Unassembled WGS sequence"/>
</dbReference>